<keyword evidence="1" id="KW-0472">Membrane</keyword>
<gene>
    <name evidence="2" type="ORF">L5515_009451</name>
</gene>
<sequence length="71" mass="8242">MPPNFDPDYFYLSVPNPAQYTVILPDRPNIHRKTTRVQLIRKYSIGFLLGFILCLIVFISTSFVFGKFSLN</sequence>
<feature type="transmembrane region" description="Helical" evidence="1">
    <location>
        <begin position="43"/>
        <end position="65"/>
    </location>
</feature>
<reference evidence="2 3" key="1">
    <citation type="submission" date="2022-04" db="EMBL/GenBank/DDBJ databases">
        <title>Chromosome-level reference genomes for two strains of Caenorhabditis briggsae: an improved platform for comparative genomics.</title>
        <authorList>
            <person name="Stevens L."/>
            <person name="Andersen E."/>
        </authorList>
    </citation>
    <scope>NUCLEOTIDE SEQUENCE [LARGE SCALE GENOMIC DNA]</scope>
    <source>
        <strain evidence="2">VX34</strain>
        <tissue evidence="2">Whole-organism</tissue>
    </source>
</reference>
<dbReference type="AlphaFoldDB" id="A0AAE9JQ11"/>
<keyword evidence="1" id="KW-1133">Transmembrane helix</keyword>
<evidence type="ECO:0000313" key="3">
    <source>
        <dbReference type="Proteomes" id="UP000829354"/>
    </source>
</evidence>
<keyword evidence="1" id="KW-0812">Transmembrane</keyword>
<evidence type="ECO:0000313" key="2">
    <source>
        <dbReference type="EMBL" id="UMM37792.1"/>
    </source>
</evidence>
<keyword evidence="3" id="KW-1185">Reference proteome</keyword>
<evidence type="ECO:0000256" key="1">
    <source>
        <dbReference type="SAM" id="Phobius"/>
    </source>
</evidence>
<protein>
    <submittedName>
        <fullName evidence="2">Uncharacterized protein</fullName>
    </submittedName>
</protein>
<organism evidence="2 3">
    <name type="scientific">Caenorhabditis briggsae</name>
    <dbReference type="NCBI Taxonomy" id="6238"/>
    <lineage>
        <taxon>Eukaryota</taxon>
        <taxon>Metazoa</taxon>
        <taxon>Ecdysozoa</taxon>
        <taxon>Nematoda</taxon>
        <taxon>Chromadorea</taxon>
        <taxon>Rhabditida</taxon>
        <taxon>Rhabditina</taxon>
        <taxon>Rhabditomorpha</taxon>
        <taxon>Rhabditoidea</taxon>
        <taxon>Rhabditidae</taxon>
        <taxon>Peloderinae</taxon>
        <taxon>Caenorhabditis</taxon>
    </lineage>
</organism>
<dbReference type="EMBL" id="CP092624">
    <property type="protein sequence ID" value="UMM37792.1"/>
    <property type="molecule type" value="Genomic_DNA"/>
</dbReference>
<accession>A0AAE9JQ11</accession>
<proteinExistence type="predicted"/>
<name>A0AAE9JQ11_CAEBR</name>
<dbReference type="Proteomes" id="UP000829354">
    <property type="component" value="Chromosome V"/>
</dbReference>